<dbReference type="GO" id="GO:0005739">
    <property type="term" value="C:mitochondrion"/>
    <property type="evidence" value="ECO:0007669"/>
    <property type="project" value="TreeGrafter"/>
</dbReference>
<evidence type="ECO:0000256" key="1">
    <source>
        <dbReference type="ARBA" id="ARBA00001936"/>
    </source>
</evidence>
<keyword evidence="3" id="KW-0479">Metal-binding</keyword>
<dbReference type="GO" id="GO:0016818">
    <property type="term" value="F:hydrolase activity, acting on acid anhydrides, in phosphorus-containing anhydrides"/>
    <property type="evidence" value="ECO:0007669"/>
    <property type="project" value="InterPro"/>
</dbReference>
<dbReference type="CDD" id="cd18870">
    <property type="entry name" value="NUDIX_AcylCoAdiphos_Nudt19"/>
    <property type="match status" value="1"/>
</dbReference>
<dbReference type="InterPro" id="IPR039121">
    <property type="entry name" value="NUDT19"/>
</dbReference>
<dbReference type="PANTHER" id="PTHR12318:SF0">
    <property type="entry name" value="ACYL-COENZYME A DIPHOSPHATASE NUDT19"/>
    <property type="match status" value="1"/>
</dbReference>
<dbReference type="SUPFAM" id="SSF55811">
    <property type="entry name" value="Nudix"/>
    <property type="match status" value="1"/>
</dbReference>
<keyword evidence="4" id="KW-0378">Hydrolase</keyword>
<keyword evidence="9" id="KW-1185">Reference proteome</keyword>
<keyword evidence="6" id="KW-0464">Manganese</keyword>
<feature type="domain" description="Nudix hydrolase" evidence="7">
    <location>
        <begin position="38"/>
        <end position="237"/>
    </location>
</feature>
<evidence type="ECO:0000256" key="2">
    <source>
        <dbReference type="ARBA" id="ARBA00001946"/>
    </source>
</evidence>
<dbReference type="InterPro" id="IPR015797">
    <property type="entry name" value="NUDIX_hydrolase-like_dom_sf"/>
</dbReference>
<evidence type="ECO:0000256" key="6">
    <source>
        <dbReference type="ARBA" id="ARBA00023211"/>
    </source>
</evidence>
<dbReference type="Gene3D" id="3.90.79.10">
    <property type="entry name" value="Nucleoside Triphosphate Pyrophosphohydrolase"/>
    <property type="match status" value="1"/>
</dbReference>
<dbReference type="Proteomes" id="UP001222325">
    <property type="component" value="Unassembled WGS sequence"/>
</dbReference>
<comment type="caution">
    <text evidence="8">The sequence shown here is derived from an EMBL/GenBank/DDBJ whole genome shotgun (WGS) entry which is preliminary data.</text>
</comment>
<evidence type="ECO:0000259" key="7">
    <source>
        <dbReference type="PROSITE" id="PS51462"/>
    </source>
</evidence>
<evidence type="ECO:0000313" key="8">
    <source>
        <dbReference type="EMBL" id="KAJ7085672.1"/>
    </source>
</evidence>
<sequence>MHLIVPLTLPRAFIPLSRSRTPLGVRFTSFSMSTATAPSRPSASLVIINSRNEVLLVHRNLQARSFGGVHVFPGGNLDAAQDDSLGVTAIRETFEEAGLLLASGPAPSDAVLDAARNAIHAGKILFQAFLAQHNLTADVQALLPFTQWISPTFAPRRFRTQFYVAFLGSASTTGFSSGAKEDRIPKSGVHSSLVSQMQANISTDGGQEVIAARFLHPDAVLAEFGAREITLMPPQFYIVRTLAGILRGPATTAAQRERVEALAHGAFGRMVINPRRLGPPDAQGRFVMTYEGDHTRGGPPGRLHRATVQMGKGGITSEIVLERNFDISTEIEHCCSPPKL</sequence>
<dbReference type="GO" id="GO:0046872">
    <property type="term" value="F:metal ion binding"/>
    <property type="evidence" value="ECO:0007669"/>
    <property type="project" value="UniProtKB-KW"/>
</dbReference>
<keyword evidence="5" id="KW-0460">Magnesium</keyword>
<dbReference type="EMBL" id="JARJCN010000033">
    <property type="protein sequence ID" value="KAJ7085672.1"/>
    <property type="molecule type" value="Genomic_DNA"/>
</dbReference>
<organism evidence="8 9">
    <name type="scientific">Mycena belliarum</name>
    <dbReference type="NCBI Taxonomy" id="1033014"/>
    <lineage>
        <taxon>Eukaryota</taxon>
        <taxon>Fungi</taxon>
        <taxon>Dikarya</taxon>
        <taxon>Basidiomycota</taxon>
        <taxon>Agaricomycotina</taxon>
        <taxon>Agaricomycetes</taxon>
        <taxon>Agaricomycetidae</taxon>
        <taxon>Agaricales</taxon>
        <taxon>Marasmiineae</taxon>
        <taxon>Mycenaceae</taxon>
        <taxon>Mycena</taxon>
    </lineage>
</organism>
<comment type="cofactor">
    <cofactor evidence="2">
        <name>Mg(2+)</name>
        <dbReference type="ChEBI" id="CHEBI:18420"/>
    </cofactor>
</comment>
<evidence type="ECO:0000313" key="9">
    <source>
        <dbReference type="Proteomes" id="UP001222325"/>
    </source>
</evidence>
<evidence type="ECO:0000256" key="3">
    <source>
        <dbReference type="ARBA" id="ARBA00022723"/>
    </source>
</evidence>
<evidence type="ECO:0000256" key="4">
    <source>
        <dbReference type="ARBA" id="ARBA00022801"/>
    </source>
</evidence>
<name>A0AAD6U263_9AGAR</name>
<dbReference type="PROSITE" id="PS51462">
    <property type="entry name" value="NUDIX"/>
    <property type="match status" value="1"/>
</dbReference>
<dbReference type="PANTHER" id="PTHR12318">
    <property type="entry name" value="TESTOSTERONE-REGULATED PROTEIN RP2"/>
    <property type="match status" value="1"/>
</dbReference>
<proteinExistence type="predicted"/>
<evidence type="ECO:0000256" key="5">
    <source>
        <dbReference type="ARBA" id="ARBA00022842"/>
    </source>
</evidence>
<accession>A0AAD6U263</accession>
<dbReference type="Pfam" id="PF00293">
    <property type="entry name" value="NUDIX"/>
    <property type="match status" value="1"/>
</dbReference>
<comment type="cofactor">
    <cofactor evidence="1">
        <name>Mn(2+)</name>
        <dbReference type="ChEBI" id="CHEBI:29035"/>
    </cofactor>
</comment>
<dbReference type="AlphaFoldDB" id="A0AAD6U263"/>
<dbReference type="InterPro" id="IPR000086">
    <property type="entry name" value="NUDIX_hydrolase_dom"/>
</dbReference>
<reference evidence="8" key="1">
    <citation type="submission" date="2023-03" db="EMBL/GenBank/DDBJ databases">
        <title>Massive genome expansion in bonnet fungi (Mycena s.s.) driven by repeated elements and novel gene families across ecological guilds.</title>
        <authorList>
            <consortium name="Lawrence Berkeley National Laboratory"/>
            <person name="Harder C.B."/>
            <person name="Miyauchi S."/>
            <person name="Viragh M."/>
            <person name="Kuo A."/>
            <person name="Thoen E."/>
            <person name="Andreopoulos B."/>
            <person name="Lu D."/>
            <person name="Skrede I."/>
            <person name="Drula E."/>
            <person name="Henrissat B."/>
            <person name="Morin E."/>
            <person name="Kohler A."/>
            <person name="Barry K."/>
            <person name="LaButti K."/>
            <person name="Morin E."/>
            <person name="Salamov A."/>
            <person name="Lipzen A."/>
            <person name="Mereny Z."/>
            <person name="Hegedus B."/>
            <person name="Baldrian P."/>
            <person name="Stursova M."/>
            <person name="Weitz H."/>
            <person name="Taylor A."/>
            <person name="Grigoriev I.V."/>
            <person name="Nagy L.G."/>
            <person name="Martin F."/>
            <person name="Kauserud H."/>
        </authorList>
    </citation>
    <scope>NUCLEOTIDE SEQUENCE</scope>
    <source>
        <strain evidence="8">CBHHK173m</strain>
    </source>
</reference>
<gene>
    <name evidence="8" type="ORF">B0H15DRAFT_363339</name>
</gene>
<protein>
    <recommendedName>
        <fullName evidence="7">Nudix hydrolase domain-containing protein</fullName>
    </recommendedName>
</protein>